<sequence length="74" mass="7817">MCLAVPGEVVAIEGNKAKVSFSGVFRSVDLSLVAGVKVGDYVLVHAGCAIQVVPPDEARETIQLFSEVFGDDEH</sequence>
<comment type="caution">
    <text evidence="2">The sequence shown here is derived from an EMBL/GenBank/DDBJ whole genome shotgun (WGS) entry which is preliminary data.</text>
</comment>
<dbReference type="OrthoDB" id="9806017at2"/>
<dbReference type="Gene3D" id="2.30.30.140">
    <property type="match status" value="1"/>
</dbReference>
<comment type="similarity">
    <text evidence="1">Belongs to the HupF/HypC family.</text>
</comment>
<dbReference type="PANTHER" id="PTHR35177">
    <property type="entry name" value="HYDROGENASE MATURATION FACTOR HYBG"/>
    <property type="match status" value="1"/>
</dbReference>
<evidence type="ECO:0000313" key="3">
    <source>
        <dbReference type="Proteomes" id="UP000295008"/>
    </source>
</evidence>
<dbReference type="PANTHER" id="PTHR35177:SF2">
    <property type="entry name" value="HYDROGENASE MATURATION FACTOR HYBG"/>
    <property type="match status" value="1"/>
</dbReference>
<dbReference type="EMBL" id="SLUN01000014">
    <property type="protein sequence ID" value="TCL67358.1"/>
    <property type="molecule type" value="Genomic_DNA"/>
</dbReference>
<accession>A0A4R1RM72</accession>
<reference evidence="2 3" key="1">
    <citation type="submission" date="2019-03" db="EMBL/GenBank/DDBJ databases">
        <title>Genomic Encyclopedia of Type Strains, Phase IV (KMG-IV): sequencing the most valuable type-strain genomes for metagenomic binning, comparative biology and taxonomic classification.</title>
        <authorList>
            <person name="Goeker M."/>
        </authorList>
    </citation>
    <scope>NUCLEOTIDE SEQUENCE [LARGE SCALE GENOMIC DNA]</scope>
    <source>
        <strain evidence="2 3">LX-B</strain>
    </source>
</reference>
<dbReference type="GO" id="GO:0051604">
    <property type="term" value="P:protein maturation"/>
    <property type="evidence" value="ECO:0007669"/>
    <property type="project" value="TreeGrafter"/>
</dbReference>
<dbReference type="NCBIfam" id="TIGR00074">
    <property type="entry name" value="hypC_hupF"/>
    <property type="match status" value="1"/>
</dbReference>
<keyword evidence="3" id="KW-1185">Reference proteome</keyword>
<dbReference type="Pfam" id="PF01455">
    <property type="entry name" value="HupF_HypC"/>
    <property type="match status" value="1"/>
</dbReference>
<dbReference type="Proteomes" id="UP000295008">
    <property type="component" value="Unassembled WGS sequence"/>
</dbReference>
<dbReference type="PRINTS" id="PR00445">
    <property type="entry name" value="HUPFHYPC"/>
</dbReference>
<name>A0A4R1RM72_HYDET</name>
<organism evidence="2 3">
    <name type="scientific">Hydrogenispora ethanolica</name>
    <dbReference type="NCBI Taxonomy" id="1082276"/>
    <lineage>
        <taxon>Bacteria</taxon>
        <taxon>Bacillati</taxon>
        <taxon>Bacillota</taxon>
        <taxon>Hydrogenispora</taxon>
    </lineage>
</organism>
<dbReference type="InterPro" id="IPR001109">
    <property type="entry name" value="Hydrogenase_HupF/HypC"/>
</dbReference>
<gene>
    <name evidence="2" type="ORF">EDC14_101447</name>
</gene>
<proteinExistence type="inferred from homology"/>
<protein>
    <submittedName>
        <fullName evidence="2">Hydrogenase expression/formation protein HypC</fullName>
    </submittedName>
</protein>
<dbReference type="GO" id="GO:0005506">
    <property type="term" value="F:iron ion binding"/>
    <property type="evidence" value="ECO:0007669"/>
    <property type="project" value="TreeGrafter"/>
</dbReference>
<dbReference type="RefSeq" id="WP_132014618.1">
    <property type="nucleotide sequence ID" value="NZ_SLUN01000014.1"/>
</dbReference>
<dbReference type="SUPFAM" id="SSF159127">
    <property type="entry name" value="HupF/HypC-like"/>
    <property type="match status" value="1"/>
</dbReference>
<evidence type="ECO:0000256" key="1">
    <source>
        <dbReference type="ARBA" id="ARBA00006018"/>
    </source>
</evidence>
<dbReference type="AlphaFoldDB" id="A0A4R1RM72"/>
<evidence type="ECO:0000313" key="2">
    <source>
        <dbReference type="EMBL" id="TCL67358.1"/>
    </source>
</evidence>
<dbReference type="GO" id="GO:1902670">
    <property type="term" value="F:carbon dioxide binding"/>
    <property type="evidence" value="ECO:0007669"/>
    <property type="project" value="TreeGrafter"/>
</dbReference>